<evidence type="ECO:0000313" key="2">
    <source>
        <dbReference type="EMBL" id="KAG9485339.1"/>
    </source>
</evidence>
<organism evidence="2 3">
    <name type="scientific">Eleutherodactylus coqui</name>
    <name type="common">Puerto Rican coqui</name>
    <dbReference type="NCBI Taxonomy" id="57060"/>
    <lineage>
        <taxon>Eukaryota</taxon>
        <taxon>Metazoa</taxon>
        <taxon>Chordata</taxon>
        <taxon>Craniata</taxon>
        <taxon>Vertebrata</taxon>
        <taxon>Euteleostomi</taxon>
        <taxon>Amphibia</taxon>
        <taxon>Batrachia</taxon>
        <taxon>Anura</taxon>
        <taxon>Neobatrachia</taxon>
        <taxon>Hyloidea</taxon>
        <taxon>Eleutherodactylidae</taxon>
        <taxon>Eleutherodactylinae</taxon>
        <taxon>Eleutherodactylus</taxon>
        <taxon>Eleutherodactylus</taxon>
    </lineage>
</organism>
<dbReference type="PANTHER" id="PTHR36981">
    <property type="entry name" value="ZGC:195170"/>
    <property type="match status" value="1"/>
</dbReference>
<feature type="domain" description="P2X purinoreceptor 7 intracellular" evidence="1">
    <location>
        <begin position="6"/>
        <end position="113"/>
    </location>
</feature>
<proteinExistence type="predicted"/>
<dbReference type="Proteomes" id="UP000770717">
    <property type="component" value="Unassembled WGS sequence"/>
</dbReference>
<sequence>MPTVAECVCCREHDVVLHILPEDCRCVTKHPLFAQYALVRENLEHAIRLSALFTRRNYDIKSSRVMRIGAYRSYTAWIHGFLGKHKRIPIPSCVIQAIRTVYPDPHGNYTGFQLYMDLTESHLDFQLNL</sequence>
<dbReference type="InterPro" id="IPR046815">
    <property type="entry name" value="P2RX7_C"/>
</dbReference>
<name>A0A8J6FEW7_ELECQ</name>
<evidence type="ECO:0000313" key="3">
    <source>
        <dbReference type="Proteomes" id="UP000770717"/>
    </source>
</evidence>
<reference evidence="2" key="1">
    <citation type="thesis" date="2020" institute="ProQuest LLC" country="789 East Eisenhower Parkway, Ann Arbor, MI, USA">
        <title>Comparative Genomics and Chromosome Evolution.</title>
        <authorList>
            <person name="Mudd A.B."/>
        </authorList>
    </citation>
    <scope>NUCLEOTIDE SEQUENCE</scope>
    <source>
        <strain evidence="2">HN-11 Male</strain>
        <tissue evidence="2">Kidney and liver</tissue>
    </source>
</reference>
<protein>
    <recommendedName>
        <fullName evidence="1">P2X purinoreceptor 7 intracellular domain-containing protein</fullName>
    </recommendedName>
</protein>
<gene>
    <name evidence="2" type="ORF">GDO78_008426</name>
</gene>
<dbReference type="Pfam" id="PF20478">
    <property type="entry name" value="P2RX7_C"/>
    <property type="match status" value="1"/>
</dbReference>
<dbReference type="AlphaFoldDB" id="A0A8J6FEW7"/>
<accession>A0A8J6FEW7</accession>
<dbReference type="PANTHER" id="PTHR36981:SF9">
    <property type="entry name" value="NANOR-RELATED"/>
    <property type="match status" value="1"/>
</dbReference>
<dbReference type="OrthoDB" id="9898708at2759"/>
<comment type="caution">
    <text evidence="2">The sequence shown here is derived from an EMBL/GenBank/DDBJ whole genome shotgun (WGS) entry which is preliminary data.</text>
</comment>
<keyword evidence="3" id="KW-1185">Reference proteome</keyword>
<evidence type="ECO:0000259" key="1">
    <source>
        <dbReference type="Pfam" id="PF20478"/>
    </source>
</evidence>
<dbReference type="EMBL" id="WNTK01000004">
    <property type="protein sequence ID" value="KAG9485339.1"/>
    <property type="molecule type" value="Genomic_DNA"/>
</dbReference>